<dbReference type="GO" id="GO:0004519">
    <property type="term" value="F:endonuclease activity"/>
    <property type="evidence" value="ECO:0007669"/>
    <property type="project" value="InterPro"/>
</dbReference>
<dbReference type="InterPro" id="IPR005021">
    <property type="entry name" value="Terminase_largesu-like"/>
</dbReference>
<dbReference type="Gene3D" id="3.40.50.300">
    <property type="entry name" value="P-loop containing nucleotide triphosphate hydrolases"/>
    <property type="match status" value="1"/>
</dbReference>
<dbReference type="InterPro" id="IPR027417">
    <property type="entry name" value="P-loop_NTPase"/>
</dbReference>
<dbReference type="InterPro" id="IPR046461">
    <property type="entry name" value="TerL_ATPase"/>
</dbReference>
<dbReference type="Pfam" id="PF20441">
    <property type="entry name" value="TerL_nuclease"/>
    <property type="match status" value="1"/>
</dbReference>
<sequence>MSLMDKARADRVIRFIEMLPINDGPAVGQPIKLDAWEENWIREIYEPVKENGKPLVTRAVLSVARKNRKSLLVSCLLLVHLIGPEAQINGQIYSCAVDQKQAKVIFNMVKQMLELRPALKEYIQVYPSTSRMVVTRSDVRGSGSVYHALSAKAESKHGLGADFFVYDEFGEAPNENLWNVMYDSQQLRARPLAVVISTQTNDPQHPLSLMIDAGLAHDDDGNKIDPTTVCHLYAADEDCDLDDPEQWLKANPTLATWKTPDQLATAAKEAMLTPTKEANFRLRYLNQRVNAFATLISQSSWKACRVDAVEFERGEPVYLALDMSYRVDLTALTMVSAGPTIRTKSWFWKPAALLAEHAKRDRAAYDVWARQGLLETCPGEIITPRLIALKIAELYETYDVRGLAFDRYHTSELLGHFDDIGLAVTKDDDAYGALKLVEWGQGFRDMSPAVTAFEEAVVTKTLVHDSHPIQNMCVMNAMVVMDPAGNRKLDKSASRFRIDGAVTLAMALALKVREGNKAPPVSPWEDPDFSISRL</sequence>
<evidence type="ECO:0000313" key="3">
    <source>
        <dbReference type="EMBL" id="MYL98419.1"/>
    </source>
</evidence>
<reference evidence="3 4" key="1">
    <citation type="submission" date="2019-12" db="EMBL/GenBank/DDBJ databases">
        <authorList>
            <person name="Feng G."/>
            <person name="Zhu H."/>
        </authorList>
    </citation>
    <scope>NUCLEOTIDE SEQUENCE [LARGE SCALE GENOMIC DNA]</scope>
    <source>
        <strain evidence="3 4">FGD1</strain>
    </source>
</reference>
<dbReference type="PANTHER" id="PTHR41287:SF1">
    <property type="entry name" value="PROTEIN YMFN"/>
    <property type="match status" value="1"/>
</dbReference>
<feature type="domain" description="Terminase large subunit-like endonuclease" evidence="2">
    <location>
        <begin position="231"/>
        <end position="509"/>
    </location>
</feature>
<dbReference type="InterPro" id="IPR046462">
    <property type="entry name" value="TerL_nuclease"/>
</dbReference>
<name>A0A7X4GHN0_9SPHN</name>
<proteinExistence type="predicted"/>
<dbReference type="Proteomes" id="UP000465810">
    <property type="component" value="Unassembled WGS sequence"/>
</dbReference>
<evidence type="ECO:0000259" key="2">
    <source>
        <dbReference type="Pfam" id="PF20441"/>
    </source>
</evidence>
<evidence type="ECO:0000313" key="4">
    <source>
        <dbReference type="Proteomes" id="UP000465810"/>
    </source>
</evidence>
<dbReference type="PANTHER" id="PTHR41287">
    <property type="match status" value="1"/>
</dbReference>
<dbReference type="EMBL" id="WVTD01000007">
    <property type="protein sequence ID" value="MYL98419.1"/>
    <property type="molecule type" value="Genomic_DNA"/>
</dbReference>
<dbReference type="Pfam" id="PF03354">
    <property type="entry name" value="TerL_ATPase"/>
    <property type="match status" value="1"/>
</dbReference>
<accession>A0A7X4GHN0</accession>
<gene>
    <name evidence="3" type="ORF">GR702_11655</name>
</gene>
<evidence type="ECO:0000259" key="1">
    <source>
        <dbReference type="Pfam" id="PF03354"/>
    </source>
</evidence>
<feature type="domain" description="Terminase large subunit-like ATPase" evidence="1">
    <location>
        <begin position="56"/>
        <end position="202"/>
    </location>
</feature>
<protein>
    <submittedName>
        <fullName evidence="3">Terminase large subunit</fullName>
    </submittedName>
</protein>
<organism evidence="3 4">
    <name type="scientific">Novosphingobium silvae</name>
    <dbReference type="NCBI Taxonomy" id="2692619"/>
    <lineage>
        <taxon>Bacteria</taxon>
        <taxon>Pseudomonadati</taxon>
        <taxon>Pseudomonadota</taxon>
        <taxon>Alphaproteobacteria</taxon>
        <taxon>Sphingomonadales</taxon>
        <taxon>Sphingomonadaceae</taxon>
        <taxon>Novosphingobium</taxon>
    </lineage>
</organism>
<dbReference type="AlphaFoldDB" id="A0A7X4GHN0"/>
<comment type="caution">
    <text evidence="3">The sequence shown here is derived from an EMBL/GenBank/DDBJ whole genome shotgun (WGS) entry which is preliminary data.</text>
</comment>
<keyword evidence="4" id="KW-1185">Reference proteome</keyword>